<gene>
    <name evidence="5" type="ORF">PhCBS80983_g04627</name>
</gene>
<comment type="caution">
    <text evidence="5">The sequence shown here is derived from an EMBL/GenBank/DDBJ whole genome shotgun (WGS) entry which is preliminary data.</text>
</comment>
<protein>
    <recommendedName>
        <fullName evidence="4">Cilia- and flagella-associated protein 58 central coiled coil domain-containing protein</fullName>
    </recommendedName>
</protein>
<dbReference type="Proteomes" id="UP000318582">
    <property type="component" value="Unassembled WGS sequence"/>
</dbReference>
<feature type="compositionally biased region" description="Low complexity" evidence="3">
    <location>
        <begin position="51"/>
        <end position="62"/>
    </location>
</feature>
<reference evidence="5 6" key="1">
    <citation type="journal article" date="2019" name="Sci. Rep.">
        <title>Comparative genomics of chytrid fungi reveal insights into the obligate biotrophic and pathogenic lifestyle of Synchytrium endobioticum.</title>
        <authorList>
            <person name="van de Vossenberg B.T.L.H."/>
            <person name="Warris S."/>
            <person name="Nguyen H.D.T."/>
            <person name="van Gent-Pelzer M.P.E."/>
            <person name="Joly D.L."/>
            <person name="van de Geest H.C."/>
            <person name="Bonants P.J.M."/>
            <person name="Smith D.S."/>
            <person name="Levesque C.A."/>
            <person name="van der Lee T.A.J."/>
        </authorList>
    </citation>
    <scope>NUCLEOTIDE SEQUENCE [LARGE SCALE GENOMIC DNA]</scope>
    <source>
        <strain evidence="5 6">CBS 809.83</strain>
    </source>
</reference>
<feature type="compositionally biased region" description="Polar residues" evidence="3">
    <location>
        <begin position="41"/>
        <end position="50"/>
    </location>
</feature>
<feature type="coiled-coil region" evidence="2">
    <location>
        <begin position="167"/>
        <end position="318"/>
    </location>
</feature>
<dbReference type="GO" id="GO:0005856">
    <property type="term" value="C:cytoskeleton"/>
    <property type="evidence" value="ECO:0007669"/>
    <property type="project" value="TreeGrafter"/>
</dbReference>
<dbReference type="EMBL" id="QEAQ01000079">
    <property type="protein sequence ID" value="TPX56294.1"/>
    <property type="molecule type" value="Genomic_DNA"/>
</dbReference>
<dbReference type="STRING" id="109895.A0A507DX42"/>
<evidence type="ECO:0000256" key="2">
    <source>
        <dbReference type="SAM" id="Coils"/>
    </source>
</evidence>
<evidence type="ECO:0000313" key="6">
    <source>
        <dbReference type="Proteomes" id="UP000318582"/>
    </source>
</evidence>
<evidence type="ECO:0000256" key="1">
    <source>
        <dbReference type="ARBA" id="ARBA00023054"/>
    </source>
</evidence>
<proteinExistence type="predicted"/>
<feature type="region of interest" description="Disordered" evidence="3">
    <location>
        <begin position="804"/>
        <end position="833"/>
    </location>
</feature>
<feature type="compositionally biased region" description="Pro residues" evidence="3">
    <location>
        <begin position="63"/>
        <end position="74"/>
    </location>
</feature>
<keyword evidence="1 2" id="KW-0175">Coiled coil</keyword>
<keyword evidence="6" id="KW-1185">Reference proteome</keyword>
<dbReference type="InterPro" id="IPR049270">
    <property type="entry name" value="CFAP58_CC"/>
</dbReference>
<accession>A0A507DX42</accession>
<dbReference type="AlphaFoldDB" id="A0A507DX42"/>
<feature type="compositionally biased region" description="Basic and acidic residues" evidence="3">
    <location>
        <begin position="819"/>
        <end position="833"/>
    </location>
</feature>
<sequence length="1062" mass="121349">MSGDGRDGMAPEDAGETRNPPAQPAPGAGTPVPPPMHNLPRDTSTPSLNIPSSGQQPQQQSPPVAPATLQPPPSSIASARGETPTTAPSRSSRRGGGADTAGTTGAGEDNEPEDFYLGGLFNLEVSPGYRFLEGLRGGREHDENLITHLKDRTHSLHAFLLSCAEYEKQLMKRCKDVNADVQKLRLEIDRTASKQFTENTEIGELKRELLKAENEVKLAKERESKLEKDIEESQEKKKTLTEDIDEIRRHKADMLEPQLIASSKELKLEVIQRRHQVENLEKDQEEKDATYEMVMHEVERLEMERERHAAAFSQANEMPQKIIKQAEILRDAINSLVVENVKQSTLSQQLDKELDRLAKKRKDQEEHKLDQSAEYEQRRREIHEMERQCDEIFTQHQIAKEQLAVHKGERVRLELALKKCVVEIRREHDLLLRSLREKDVLLKSLRRLDTTVTNIRLSTPLLHQQLIDHSRTLETAKRDEKHFRKQVQALRKHIDLTLYEYLKTESGERAQSEALARELGVNRRLEEELEGKVARTEVLRRGVDELKIEKELKSRELIRIRNKLKTIKDDVTIKETAVVDAGKRCQEAVVRLKEFATLYDVVKNERNKYLNQIQATTQRAAEMKEKIKILLNEIEILRHEITHKDRELTTRRQTNTAAYAQRDSAKNEANKLLLQYRERRAEIDQNLSRIETLQLLIAAAESDLVSLRSRHETLLKTRNTTGTHLLDRHDELCILYEKLNLTNEVSQRGEEALQNIQATVRKLSIIAADLSRGVETLKRGMPRREVAQAKERIDELLDSLAQAKERSRELSSRMESPWEPDRTRDLGGSDPTHKHLVKKIRDVEEKLAEREERILEKDLILSEVSTLTDRLKRQTLDGRSESHAVAGKVNDLSKRIKHTTKAMMARVSELAMHQGMAVALYQEKVNKELLIEEAKTRLASGLAPTPAIEREFYRAEYKSHEQAVAQQAIAERKMRAQANGCIDTDDEFYIYPTLRTTAQPRPNAYIPDTTPSVTAAAAAAARGVVTELPIPKPYGGHAPFRPREKGAQMRYFRRAVIKAVEI</sequence>
<evidence type="ECO:0000259" key="4">
    <source>
        <dbReference type="Pfam" id="PF21771"/>
    </source>
</evidence>
<organism evidence="5 6">
    <name type="scientific">Powellomyces hirtus</name>
    <dbReference type="NCBI Taxonomy" id="109895"/>
    <lineage>
        <taxon>Eukaryota</taxon>
        <taxon>Fungi</taxon>
        <taxon>Fungi incertae sedis</taxon>
        <taxon>Chytridiomycota</taxon>
        <taxon>Chytridiomycota incertae sedis</taxon>
        <taxon>Chytridiomycetes</taxon>
        <taxon>Spizellomycetales</taxon>
        <taxon>Powellomycetaceae</taxon>
        <taxon>Powellomyces</taxon>
    </lineage>
</organism>
<feature type="region of interest" description="Disordered" evidence="3">
    <location>
        <begin position="1"/>
        <end position="113"/>
    </location>
</feature>
<feature type="coiled-coil region" evidence="2">
    <location>
        <begin position="599"/>
        <end position="710"/>
    </location>
</feature>
<feature type="coiled-coil region" evidence="2">
    <location>
        <begin position="347"/>
        <end position="402"/>
    </location>
</feature>
<name>A0A507DX42_9FUNG</name>
<feature type="domain" description="Cilia- and flagella-associated protein 58 central coiled coil" evidence="4">
    <location>
        <begin position="475"/>
        <end position="765"/>
    </location>
</feature>
<dbReference type="PANTHER" id="PTHR32083">
    <property type="entry name" value="CILIA AND FLAGELLA-ASSOCIATED PROTEIN 58-RELATED"/>
    <property type="match status" value="1"/>
</dbReference>
<dbReference type="PANTHER" id="PTHR32083:SF34">
    <property type="entry name" value="COILED-COIL DOMAIN-CONTAINING PROTEIN 146"/>
    <property type="match status" value="1"/>
</dbReference>
<evidence type="ECO:0000313" key="5">
    <source>
        <dbReference type="EMBL" id="TPX56294.1"/>
    </source>
</evidence>
<evidence type="ECO:0000256" key="3">
    <source>
        <dbReference type="SAM" id="MobiDB-lite"/>
    </source>
</evidence>
<dbReference type="Pfam" id="PF21771">
    <property type="entry name" value="CFAP58_CC"/>
    <property type="match status" value="1"/>
</dbReference>